<organism evidence="2 3">
    <name type="scientific">Protopolystoma xenopodis</name>
    <dbReference type="NCBI Taxonomy" id="117903"/>
    <lineage>
        <taxon>Eukaryota</taxon>
        <taxon>Metazoa</taxon>
        <taxon>Spiralia</taxon>
        <taxon>Lophotrochozoa</taxon>
        <taxon>Platyhelminthes</taxon>
        <taxon>Monogenea</taxon>
        <taxon>Polyopisthocotylea</taxon>
        <taxon>Polystomatidea</taxon>
        <taxon>Polystomatidae</taxon>
        <taxon>Protopolystoma</taxon>
    </lineage>
</organism>
<feature type="region of interest" description="Disordered" evidence="1">
    <location>
        <begin position="41"/>
        <end position="66"/>
    </location>
</feature>
<evidence type="ECO:0000313" key="3">
    <source>
        <dbReference type="Proteomes" id="UP000784294"/>
    </source>
</evidence>
<evidence type="ECO:0000313" key="2">
    <source>
        <dbReference type="EMBL" id="VEL20312.1"/>
    </source>
</evidence>
<comment type="caution">
    <text evidence="2">The sequence shown here is derived from an EMBL/GenBank/DDBJ whole genome shotgun (WGS) entry which is preliminary data.</text>
</comment>
<feature type="compositionally biased region" description="Low complexity" evidence="1">
    <location>
        <begin position="52"/>
        <end position="66"/>
    </location>
</feature>
<accession>A0A3S5ACE0</accession>
<sequence>MLSHGDRGLHVDMSNFSFQLMQAYLGNLKYKSDEYFEERRSIGPITHSSAAPHNSQSPYPSQPHSHSIFTQAPATLHFLAKTSLSCSHDTSTLTPLSFACSGRTDTTLRDEHSHNTRPTVHSIAA</sequence>
<gene>
    <name evidence="2" type="ORF">PXEA_LOCUS13752</name>
</gene>
<name>A0A3S5ACE0_9PLAT</name>
<proteinExistence type="predicted"/>
<reference evidence="2" key="1">
    <citation type="submission" date="2018-11" db="EMBL/GenBank/DDBJ databases">
        <authorList>
            <consortium name="Pathogen Informatics"/>
        </authorList>
    </citation>
    <scope>NUCLEOTIDE SEQUENCE</scope>
</reference>
<dbReference type="Proteomes" id="UP000784294">
    <property type="component" value="Unassembled WGS sequence"/>
</dbReference>
<evidence type="ECO:0000256" key="1">
    <source>
        <dbReference type="SAM" id="MobiDB-lite"/>
    </source>
</evidence>
<keyword evidence="3" id="KW-1185">Reference proteome</keyword>
<protein>
    <submittedName>
        <fullName evidence="2">Uncharacterized protein</fullName>
    </submittedName>
</protein>
<dbReference type="EMBL" id="CAAALY010045855">
    <property type="protein sequence ID" value="VEL20312.1"/>
    <property type="molecule type" value="Genomic_DNA"/>
</dbReference>
<dbReference type="AlphaFoldDB" id="A0A3S5ACE0"/>